<dbReference type="GO" id="GO:0042025">
    <property type="term" value="C:host cell nucleus"/>
    <property type="evidence" value="ECO:0007669"/>
    <property type="project" value="UniProtKB-SubCell"/>
</dbReference>
<comment type="function">
    <text evidence="11">Tegument protein that can bind to various RNA transcripts. Plays a role in the attenuation of selective viral and cellular mRNA degradation by modulating the activity of host shutoff RNase UL41/VHS. Also plays a role in the primary envelopment of virions in the perinuclear space, probably by interacting with two nuclear egress proteins UL31 and UL34.</text>
</comment>
<proteinExistence type="inferred from homology"/>
<comment type="subcellular location">
    <subcellularLocation>
        <location evidence="2 11">Host cytoplasm</location>
    </subcellularLocation>
    <subcellularLocation>
        <location evidence="1 11">Host nucleus</location>
    </subcellularLocation>
    <subcellularLocation>
        <location evidence="11">Virion tegument</location>
    </subcellularLocation>
    <text evidence="11">Major tegument protein of the virion. Undergoes nucleocytoplasmic shuttling during infection. Localizes to the major sites of transcription in the infected cell nucleus.</text>
</comment>
<dbReference type="GO" id="GO:0019033">
    <property type="term" value="C:viral tegument"/>
    <property type="evidence" value="ECO:0007669"/>
    <property type="project" value="UniProtKB-SubCell"/>
</dbReference>
<accession>A0A1V1FI89</accession>
<comment type="subunit">
    <text evidence="11">Interacts with US3 kinase. Interacts with UL31 and UL34; these interactions seem important for efficient virion nuclear egress. Interacts with UL41/VHS.</text>
</comment>
<sequence>MESRYGERGWAPIRRPRRSVEGRSHPFRAPRLSYRDGLSGQSAVAPREPSSPPGPPPGAGGRPGGGTFWGYLRQVLSDEATPAAPPTRPRGPRLDFHPPPGEDSSEEEEEAPAPVPLDEEDELMYAEQYSPAGSSDEEGETRAEHWPRAPARRGSYGGQLSAERMDEDSPPGPSGGRVAMELSAAREHNAGLDGDEDDSEEEEDGDDEEEENGAGEEGFGAASGPRPSRPWLDTYIRQMEAAEEQSSSMARVMARAARKLYDEQFQPGGSGYEQRERPSRRVQRLTRDGMWEGDTVIVTGGFMRMDPDPNSHYGAISRLLTAPVAMNPSWEEAVENHRASFPIEADYDGYALFKSGLRPPSVLSGRMDTLAFYGVVPALYAFIDIDPDDAYDEQLAWDRTPALHGHPQVSWLVASGDYSQGGMYVTPTQEPRGVWRRALKQAMALQLRMCVGGLAEYLRKHEEVQSRAGVEFLLDAAIRTARNCHVASRLLLFAWKRRNAPPEHRPARSLVAAARTTLLRPLPAEVSELLAQREFDVGARGPASAIFRAFYGSLVYWAALRRAVRDPATINCRYVGFHVQTAEIYLLARAHTTSPGFTAEELVIMEVTLTLGALMLEVALHWLHVATAHMLAENDLLKAFRRVRASMPHARAPLGSVGLLNAEFKTLSRPDVMVARDETALGQALLLGYFSTRTALTACMRDYAGESVDGFKETRVSVYLGISLLLQRWAGHLNLLLNCLSGAAIHGGRRVAIHEQTLPRYSLMADVMAPLLQQHSLADFWRGRDDLLRGMDVTPMPGPPVQGKRVVLELPLPAEELHALTPAALVGDDDRIGNPVDLAEQLQDYRETILGDDAPAPVRSLVRAHGGVPARRGGRGSRGCPPPRP</sequence>
<comment type="domain">
    <text evidence="11">The nuclear export signal is CRM1-dependent.</text>
</comment>
<dbReference type="GO" id="GO:0006355">
    <property type="term" value="P:regulation of DNA-templated transcription"/>
    <property type="evidence" value="ECO:0007669"/>
    <property type="project" value="UniProtKB-UniRule"/>
</dbReference>
<keyword evidence="10 11" id="KW-1035">Host cytoplasm</keyword>
<evidence type="ECO:0000256" key="10">
    <source>
        <dbReference type="ARBA" id="ARBA00023200"/>
    </source>
</evidence>
<keyword evidence="11" id="KW-0694">RNA-binding</keyword>
<reference evidence="13" key="1">
    <citation type="journal article" date="2017" name="J. Vet. Med. Sci.">
        <title>Isolation of equine herpesvirus 3 (EHV-3) from equine coital exanthema of two stallions and sero-epidemiology of EHV-3 infection in Japan.</title>
        <authorList>
            <person name="Kirisawa R."/>
            <person name="Toishi Y."/>
            <person name="Akamatsu A."/>
            <person name="Soejima K."/>
            <person name="Miyashita T."/>
            <person name="Tsunoda N."/>
        </authorList>
    </citation>
    <scope>NUCLEOTIDE SEQUENCE</scope>
    <source>
        <strain evidence="13">YS-1</strain>
    </source>
</reference>
<feature type="compositionally biased region" description="Acidic residues" evidence="12">
    <location>
        <begin position="193"/>
        <end position="214"/>
    </location>
</feature>
<keyword evidence="4 11" id="KW-1048">Host nucleus</keyword>
<evidence type="ECO:0000256" key="7">
    <source>
        <dbReference type="ARBA" id="ARBA00022921"/>
    </source>
</evidence>
<feature type="compositionally biased region" description="Gly residues" evidence="12">
    <location>
        <begin position="59"/>
        <end position="68"/>
    </location>
</feature>
<gene>
    <name evidence="13" type="primary">VP13</name>
    <name evidence="13" type="synonym">14</name>
</gene>
<keyword evidence="8 11" id="KW-0805">Transcription regulation</keyword>
<evidence type="ECO:0000256" key="12">
    <source>
        <dbReference type="SAM" id="MobiDB-lite"/>
    </source>
</evidence>
<dbReference type="InterPro" id="IPR005029">
    <property type="entry name" value="Herpes_UL47"/>
</dbReference>
<dbReference type="Pfam" id="PF03362">
    <property type="entry name" value="Herpes_UL47"/>
    <property type="match status" value="1"/>
</dbReference>
<dbReference type="GO" id="GO:0030430">
    <property type="term" value="C:host cell cytoplasm"/>
    <property type="evidence" value="ECO:0007669"/>
    <property type="project" value="UniProtKB-SubCell"/>
</dbReference>
<keyword evidence="5 11" id="KW-0920">Virion tegument</keyword>
<feature type="region of interest" description="Disordered" evidence="12">
    <location>
        <begin position="866"/>
        <end position="885"/>
    </location>
</feature>
<keyword evidence="7 11" id="KW-0426">Late protein</keyword>
<evidence type="ECO:0000256" key="4">
    <source>
        <dbReference type="ARBA" id="ARBA00022562"/>
    </source>
</evidence>
<dbReference type="GO" id="GO:0003723">
    <property type="term" value="F:RNA binding"/>
    <property type="evidence" value="ECO:0007669"/>
    <property type="project" value="UniProtKB-UniRule"/>
</dbReference>
<feature type="compositionally biased region" description="Acidic residues" evidence="12">
    <location>
        <begin position="103"/>
        <end position="124"/>
    </location>
</feature>
<evidence type="ECO:0000256" key="8">
    <source>
        <dbReference type="ARBA" id="ARBA00023015"/>
    </source>
</evidence>
<keyword evidence="6 11" id="KW-0946">Virion</keyword>
<name>A0A1V1FI89_9ALPH</name>
<comment type="similarity">
    <text evidence="3 11">Belongs to the alphaherpesvirinae HHV-1 UL47 family.</text>
</comment>
<evidence type="ECO:0000256" key="1">
    <source>
        <dbReference type="ARBA" id="ARBA00004147"/>
    </source>
</evidence>
<feature type="region of interest" description="Disordered" evidence="12">
    <location>
        <begin position="1"/>
        <end position="231"/>
    </location>
</feature>
<evidence type="ECO:0000256" key="2">
    <source>
        <dbReference type="ARBA" id="ARBA00004192"/>
    </source>
</evidence>
<feature type="compositionally biased region" description="Pro residues" evidence="12">
    <location>
        <begin position="49"/>
        <end position="58"/>
    </location>
</feature>
<organism evidence="13">
    <name type="scientific">Equid alphaherpesvirus 3</name>
    <dbReference type="NCBI Taxonomy" id="80341"/>
    <lineage>
        <taxon>Viruses</taxon>
        <taxon>Duplodnaviria</taxon>
        <taxon>Heunggongvirae</taxon>
        <taxon>Peploviricota</taxon>
        <taxon>Herviviricetes</taxon>
        <taxon>Herpesvirales</taxon>
        <taxon>Orthoherpesviridae</taxon>
        <taxon>Alphaherpesvirinae</taxon>
        <taxon>Varicellovirus</taxon>
        <taxon>Varicellovirus equidalpha3</taxon>
    </lineage>
</organism>
<evidence type="ECO:0000256" key="11">
    <source>
        <dbReference type="RuleBase" id="RU369113"/>
    </source>
</evidence>
<evidence type="ECO:0000313" key="13">
    <source>
        <dbReference type="EMBL" id="BAX04357.1"/>
    </source>
</evidence>
<protein>
    <recommendedName>
        <fullName evidence="11">Tegument protein UL47</fullName>
    </recommendedName>
</protein>
<evidence type="ECO:0000256" key="5">
    <source>
        <dbReference type="ARBA" id="ARBA00022580"/>
    </source>
</evidence>
<evidence type="ECO:0000256" key="9">
    <source>
        <dbReference type="ARBA" id="ARBA00023163"/>
    </source>
</evidence>
<dbReference type="EMBL" id="LC189065">
    <property type="protein sequence ID" value="BAX04357.1"/>
    <property type="molecule type" value="Genomic_DNA"/>
</dbReference>
<keyword evidence="9 11" id="KW-0804">Transcription</keyword>
<evidence type="ECO:0000256" key="3">
    <source>
        <dbReference type="ARBA" id="ARBA00005238"/>
    </source>
</evidence>
<evidence type="ECO:0000256" key="6">
    <source>
        <dbReference type="ARBA" id="ARBA00022844"/>
    </source>
</evidence>